<sequence length="579" mass="64842">MLRNPACFDCCHSKGAHAGHRQRTAIQSSGYANSVQEQIDNLEGKLSCYRQNENETTKTHPIKRPMSSALPLNETKAKAVSVRPSTVIERPMGVPSLRHQSSFLYHAVRISQQPPTIFHNHPPSIAFHLAHQHHLNSRSEHKKENEKSSQPETTSDPAPAKSHNKYRKSKRKLLTQVPPNKLNATNPNSDRSWKSHIDASLASALPLSSITTCPITLLDVYPSLFSFLHNYPTLVFFSLLHPSVPFHQSYFPLVLSVLQRLFQVLGPLLTAVEETSAFSLPAVKFTLAQKLSLKHLSIEAQHPPANEKAKIAQALTLLLKQPPFFTFCSKNEEVSMEYRKLYLKMITSNTRRLDEIPSREPLVTEQLLIPTLPICTQSSSARPSRWKPEYSFTCKHARLADSIDRITSNMADSVPHVQLIQVNSVLVEVVAEFCVELLSQFPIHTFVTSSSENCGHDSRTSGSAADTVDCYLVEVIDYFHQSLLTLCSNPHALDIKPLHSPLPNQQHFLTEHARRSWMEGDLLRLDRSGKGYSIIHVLFDTHSLILDTPLTLNEKLSTEDKIVIIAGSVSNNLTLVADA</sequence>
<feature type="compositionally biased region" description="Basic and acidic residues" evidence="1">
    <location>
        <begin position="137"/>
        <end position="149"/>
    </location>
</feature>
<comment type="caution">
    <text evidence="2">The sequence shown here is derived from an EMBL/GenBank/DDBJ whole genome shotgun (WGS) entry which is preliminary data.</text>
</comment>
<proteinExistence type="predicted"/>
<feature type="compositionally biased region" description="Basic residues" evidence="1">
    <location>
        <begin position="162"/>
        <end position="173"/>
    </location>
</feature>
<protein>
    <submittedName>
        <fullName evidence="2">Uncharacterized protein</fullName>
    </submittedName>
</protein>
<evidence type="ECO:0000256" key="1">
    <source>
        <dbReference type="SAM" id="MobiDB-lite"/>
    </source>
</evidence>
<dbReference type="EMBL" id="JARBJD010000578">
    <property type="protein sequence ID" value="KAK2940940.1"/>
    <property type="molecule type" value="Genomic_DNA"/>
</dbReference>
<name>A0ABQ9WN98_9EUKA</name>
<evidence type="ECO:0000313" key="2">
    <source>
        <dbReference type="EMBL" id="KAK2940940.1"/>
    </source>
</evidence>
<evidence type="ECO:0000313" key="3">
    <source>
        <dbReference type="Proteomes" id="UP001281761"/>
    </source>
</evidence>
<gene>
    <name evidence="2" type="ORF">BLNAU_24159</name>
</gene>
<organism evidence="2 3">
    <name type="scientific">Blattamonas nauphoetae</name>
    <dbReference type="NCBI Taxonomy" id="2049346"/>
    <lineage>
        <taxon>Eukaryota</taxon>
        <taxon>Metamonada</taxon>
        <taxon>Preaxostyla</taxon>
        <taxon>Oxymonadida</taxon>
        <taxon>Blattamonas</taxon>
    </lineage>
</organism>
<dbReference type="Proteomes" id="UP001281761">
    <property type="component" value="Unassembled WGS sequence"/>
</dbReference>
<keyword evidence="3" id="KW-1185">Reference proteome</keyword>
<reference evidence="2 3" key="1">
    <citation type="journal article" date="2022" name="bioRxiv">
        <title>Genomics of Preaxostyla Flagellates Illuminates Evolutionary Transitions and the Path Towards Mitochondrial Loss.</title>
        <authorList>
            <person name="Novak L.V.F."/>
            <person name="Treitli S.C."/>
            <person name="Pyrih J."/>
            <person name="Halakuc P."/>
            <person name="Pipaliya S.V."/>
            <person name="Vacek V."/>
            <person name="Brzon O."/>
            <person name="Soukal P."/>
            <person name="Eme L."/>
            <person name="Dacks J.B."/>
            <person name="Karnkowska A."/>
            <person name="Elias M."/>
            <person name="Hampl V."/>
        </authorList>
    </citation>
    <scope>NUCLEOTIDE SEQUENCE [LARGE SCALE GENOMIC DNA]</scope>
    <source>
        <strain evidence="2">NAU3</strain>
        <tissue evidence="2">Gut</tissue>
    </source>
</reference>
<feature type="region of interest" description="Disordered" evidence="1">
    <location>
        <begin position="132"/>
        <end position="192"/>
    </location>
</feature>
<accession>A0ABQ9WN98</accession>